<comment type="similarity">
    <text evidence="1">Belongs to the glycosyltransferase 2 family. WaaE/KdtX subfamily.</text>
</comment>
<dbReference type="SUPFAM" id="SSF53448">
    <property type="entry name" value="Nucleotide-diphospho-sugar transferases"/>
    <property type="match status" value="1"/>
</dbReference>
<dbReference type="PANTHER" id="PTHR43630:SF2">
    <property type="entry name" value="GLYCOSYLTRANSFERASE"/>
    <property type="match status" value="1"/>
</dbReference>
<dbReference type="Proteomes" id="UP000609651">
    <property type="component" value="Unassembled WGS sequence"/>
</dbReference>
<dbReference type="EMBL" id="WTPX01000070">
    <property type="protein sequence ID" value="NNJ26275.1"/>
    <property type="molecule type" value="Genomic_DNA"/>
</dbReference>
<evidence type="ECO:0000313" key="3">
    <source>
        <dbReference type="EMBL" id="NNJ26275.1"/>
    </source>
</evidence>
<dbReference type="InterPro" id="IPR029044">
    <property type="entry name" value="Nucleotide-diphossugar_trans"/>
</dbReference>
<comment type="caution">
    <text evidence="3">The sequence shown here is derived from an EMBL/GenBank/DDBJ whole genome shotgun (WGS) entry which is preliminary data.</text>
</comment>
<dbReference type="CDD" id="cd02511">
    <property type="entry name" value="Beta4Glucosyltransferase"/>
    <property type="match status" value="1"/>
</dbReference>
<accession>A0ABX1VDV6</accession>
<gene>
    <name evidence="3" type="ORF">LzC2_23570</name>
</gene>
<feature type="domain" description="Glycosyltransferase 2-like" evidence="2">
    <location>
        <begin position="47"/>
        <end position="145"/>
    </location>
</feature>
<name>A0ABX1VDV6_9PLAN</name>
<sequence>MTSVAIPPAAAATNTAPAAFDFSRETNAAEAIRSSAQRTSEGTLPVTVLIATRDEAANLPKCLAALAPAAAVVVVDSGSSDSTAAIAREAGAEVVQFQHTGGYPKKRQWALDTLEFGTPWVLLLDADEVVPPALWDEIAEALLGEADGPDDPIGGPSAYLIRKGFHFLGRRFRHGGFSFNAMLLVRPDRVRFERLVEVPGDKLDMEVHERLIVDGPVGRLNTPLIHEDFKGLEAYIDRHNRYSTWEAHLRRRLLATGRYGEQTVTPKLTGNSQERRRWLKRLAVRTPFEPHLWFAYHYIAKFGFLEGRAGLIASRIRADYIRQVRAKMHELALSDETLCDEDVSDRKTAAFERRPR</sequence>
<dbReference type="InterPro" id="IPR001173">
    <property type="entry name" value="Glyco_trans_2-like"/>
</dbReference>
<evidence type="ECO:0000313" key="4">
    <source>
        <dbReference type="Proteomes" id="UP000609651"/>
    </source>
</evidence>
<dbReference type="Gene3D" id="3.90.550.10">
    <property type="entry name" value="Spore Coat Polysaccharide Biosynthesis Protein SpsA, Chain A"/>
    <property type="match status" value="1"/>
</dbReference>
<reference evidence="3 4" key="1">
    <citation type="journal article" date="2020" name="Syst. Appl. Microbiol.">
        <title>Alienimonas chondri sp. nov., a novel planctomycete isolated from the biofilm of the red alga Chondrus crispus.</title>
        <authorList>
            <person name="Vitorino I."/>
            <person name="Albuquerque L."/>
            <person name="Wiegand S."/>
            <person name="Kallscheuer N."/>
            <person name="da Costa M.S."/>
            <person name="Lobo-da-Cunha A."/>
            <person name="Jogler C."/>
            <person name="Lage O.M."/>
        </authorList>
    </citation>
    <scope>NUCLEOTIDE SEQUENCE [LARGE SCALE GENOMIC DNA]</scope>
    <source>
        <strain evidence="3 4">LzC2</strain>
    </source>
</reference>
<protein>
    <recommendedName>
        <fullName evidence="2">Glycosyltransferase 2-like domain-containing protein</fullName>
    </recommendedName>
</protein>
<keyword evidence="4" id="KW-1185">Reference proteome</keyword>
<evidence type="ECO:0000256" key="1">
    <source>
        <dbReference type="ARBA" id="ARBA00038494"/>
    </source>
</evidence>
<proteinExistence type="inferred from homology"/>
<organism evidence="3 4">
    <name type="scientific">Alienimonas chondri</name>
    <dbReference type="NCBI Taxonomy" id="2681879"/>
    <lineage>
        <taxon>Bacteria</taxon>
        <taxon>Pseudomonadati</taxon>
        <taxon>Planctomycetota</taxon>
        <taxon>Planctomycetia</taxon>
        <taxon>Planctomycetales</taxon>
        <taxon>Planctomycetaceae</taxon>
        <taxon>Alienimonas</taxon>
    </lineage>
</organism>
<dbReference type="PANTHER" id="PTHR43630">
    <property type="entry name" value="POLY-BETA-1,6-N-ACETYL-D-GLUCOSAMINE SYNTHASE"/>
    <property type="match status" value="1"/>
</dbReference>
<evidence type="ECO:0000259" key="2">
    <source>
        <dbReference type="Pfam" id="PF00535"/>
    </source>
</evidence>
<dbReference type="Pfam" id="PF00535">
    <property type="entry name" value="Glycos_transf_2"/>
    <property type="match status" value="1"/>
</dbReference>